<reference evidence="3 4" key="1">
    <citation type="journal article" date="2019" name="Int. J. Syst. Evol. Microbiol.">
        <title>The Global Catalogue of Microorganisms (GCM) 10K type strain sequencing project: providing services to taxonomists for standard genome sequencing and annotation.</title>
        <authorList>
            <consortium name="The Broad Institute Genomics Platform"/>
            <consortium name="The Broad Institute Genome Sequencing Center for Infectious Disease"/>
            <person name="Wu L."/>
            <person name="Ma J."/>
        </authorList>
    </citation>
    <scope>NUCLEOTIDE SEQUENCE [LARGE SCALE GENOMIC DNA]</scope>
    <source>
        <strain evidence="3 4">JCM 13249</strain>
    </source>
</reference>
<organism evidence="3 4">
    <name type="scientific">Luedemannella helvata</name>
    <dbReference type="NCBI Taxonomy" id="349315"/>
    <lineage>
        <taxon>Bacteria</taxon>
        <taxon>Bacillati</taxon>
        <taxon>Actinomycetota</taxon>
        <taxon>Actinomycetes</taxon>
        <taxon>Micromonosporales</taxon>
        <taxon>Micromonosporaceae</taxon>
        <taxon>Luedemannella</taxon>
    </lineage>
</organism>
<dbReference type="SMART" id="SM00829">
    <property type="entry name" value="PKS_ER"/>
    <property type="match status" value="1"/>
</dbReference>
<dbReference type="SUPFAM" id="SSF51735">
    <property type="entry name" value="NAD(P)-binding Rossmann-fold domains"/>
    <property type="match status" value="1"/>
</dbReference>
<dbReference type="Proteomes" id="UP001500655">
    <property type="component" value="Unassembled WGS sequence"/>
</dbReference>
<evidence type="ECO:0000256" key="1">
    <source>
        <dbReference type="ARBA" id="ARBA00023002"/>
    </source>
</evidence>
<feature type="domain" description="Enoyl reductase (ER)" evidence="2">
    <location>
        <begin position="35"/>
        <end position="344"/>
    </location>
</feature>
<proteinExistence type="predicted"/>
<dbReference type="InterPro" id="IPR011032">
    <property type="entry name" value="GroES-like_sf"/>
</dbReference>
<dbReference type="InterPro" id="IPR013154">
    <property type="entry name" value="ADH-like_N"/>
</dbReference>
<evidence type="ECO:0000313" key="3">
    <source>
        <dbReference type="EMBL" id="GAA1773884.1"/>
    </source>
</evidence>
<evidence type="ECO:0000259" key="2">
    <source>
        <dbReference type="SMART" id="SM00829"/>
    </source>
</evidence>
<protein>
    <submittedName>
        <fullName evidence="3">NAD(P)-dependent alcohol dehydrogenase</fullName>
    </submittedName>
</protein>
<dbReference type="PANTHER" id="PTHR11695">
    <property type="entry name" value="ALCOHOL DEHYDROGENASE RELATED"/>
    <property type="match status" value="1"/>
</dbReference>
<name>A0ABN2L3L7_9ACTN</name>
<dbReference type="Gene3D" id="3.40.50.720">
    <property type="entry name" value="NAD(P)-binding Rossmann-like Domain"/>
    <property type="match status" value="1"/>
</dbReference>
<dbReference type="CDD" id="cd08267">
    <property type="entry name" value="MDR1"/>
    <property type="match status" value="1"/>
</dbReference>
<dbReference type="Pfam" id="PF08240">
    <property type="entry name" value="ADH_N"/>
    <property type="match status" value="1"/>
</dbReference>
<dbReference type="InterPro" id="IPR036291">
    <property type="entry name" value="NAD(P)-bd_dom_sf"/>
</dbReference>
<evidence type="ECO:0000313" key="4">
    <source>
        <dbReference type="Proteomes" id="UP001500655"/>
    </source>
</evidence>
<dbReference type="EMBL" id="BAAALS010000036">
    <property type="protein sequence ID" value="GAA1773884.1"/>
    <property type="molecule type" value="Genomic_DNA"/>
</dbReference>
<gene>
    <name evidence="3" type="ORF">GCM10009681_51750</name>
</gene>
<accession>A0ABN2L3L7</accession>
<dbReference type="PANTHER" id="PTHR11695:SF294">
    <property type="entry name" value="RETICULON-4-INTERACTING PROTEIN 1, MITOCHONDRIAL"/>
    <property type="match status" value="1"/>
</dbReference>
<keyword evidence="1" id="KW-0560">Oxidoreductase</keyword>
<dbReference type="SUPFAM" id="SSF50129">
    <property type="entry name" value="GroES-like"/>
    <property type="match status" value="1"/>
</dbReference>
<sequence length="346" mass="36666">MAESTPEFPVPGPRFRAARAATIDDMKAIVQDRYGAPDVLRFDDIDIPVPGADDVLVRVRAASLNARDWHVMRGDPYLARLSIGLRRPKWPVQGTDFAGVVEAVGANVTSLRPGDEVYGETNGAFAEYVCAGPEEVDRKPANLTFEQAAAVPLAAGTALDCLPDVAGGQRVLINGASGGVGTFAIQIAKARGAFVTAVCSARNARQALALGADRVVDYAREDFARGDAHYDLVLDLVGNRSLGDLRRALAPAGTLVLSGGGVSKGGSMFGPMGLILRGTLASRFASHRILLPHYKPSRAHLATMRELIESGRVTPVIDRTYPLSDAAAAIRYLETEHATGKVVLTV</sequence>
<dbReference type="InterPro" id="IPR050700">
    <property type="entry name" value="YIM1/Zinc_Alcohol_DH_Fams"/>
</dbReference>
<dbReference type="InterPro" id="IPR020843">
    <property type="entry name" value="ER"/>
</dbReference>
<dbReference type="Gene3D" id="3.90.180.10">
    <property type="entry name" value="Medium-chain alcohol dehydrogenases, catalytic domain"/>
    <property type="match status" value="1"/>
</dbReference>
<keyword evidence="4" id="KW-1185">Reference proteome</keyword>
<dbReference type="Pfam" id="PF13602">
    <property type="entry name" value="ADH_zinc_N_2"/>
    <property type="match status" value="1"/>
</dbReference>
<dbReference type="InterPro" id="IPR002364">
    <property type="entry name" value="Quin_OxRdtase/zeta-crystal_CS"/>
</dbReference>
<dbReference type="PROSITE" id="PS01162">
    <property type="entry name" value="QOR_ZETA_CRYSTAL"/>
    <property type="match status" value="1"/>
</dbReference>
<comment type="caution">
    <text evidence="3">The sequence shown here is derived from an EMBL/GenBank/DDBJ whole genome shotgun (WGS) entry which is preliminary data.</text>
</comment>